<evidence type="ECO:0000313" key="1">
    <source>
        <dbReference type="Proteomes" id="UP000694863"/>
    </source>
</evidence>
<organism evidence="1 2">
    <name type="scientific">Echinops telfairi</name>
    <name type="common">Lesser hedgehog tenrec</name>
    <dbReference type="NCBI Taxonomy" id="9371"/>
    <lineage>
        <taxon>Eukaryota</taxon>
        <taxon>Metazoa</taxon>
        <taxon>Chordata</taxon>
        <taxon>Craniata</taxon>
        <taxon>Vertebrata</taxon>
        <taxon>Euteleostomi</taxon>
        <taxon>Mammalia</taxon>
        <taxon>Eutheria</taxon>
        <taxon>Afrotheria</taxon>
        <taxon>Tenrecidae</taxon>
        <taxon>Tenrecinae</taxon>
        <taxon>Echinops</taxon>
    </lineage>
</organism>
<proteinExistence type="predicted"/>
<dbReference type="Proteomes" id="UP000694863">
    <property type="component" value="Unplaced"/>
</dbReference>
<accession>A0AC55D8Z8</accession>
<name>A0AC55D8Z8_ECHTE</name>
<keyword evidence="1" id="KW-1185">Reference proteome</keyword>
<dbReference type="RefSeq" id="XP_045148225.1">
    <property type="nucleotide sequence ID" value="XM_045292290.1"/>
</dbReference>
<gene>
    <name evidence="2" type="primary">LOC101646010</name>
</gene>
<sequence length="580" mass="64693">MGLAEGQVTLRGSLSMLGLCVLLAPVQSSAGRPSWRYISSEVVVPRKQMPPGKGVQVLGWLSYSLSFGGQRHLIHMRRKKVFGPRHVPVMSQDDQGALQMDFPYLPHDCYYLGFLEEIPYSMVTINTCYGGLEGIMKLDDLAFEIKPLKDSLMFEHVISEIVADANAIGPIAASLIMIGHLQRHYFLLSVIIAFQMGRSVGFNVDTPPCYCQRRTTCIMFRYPLITDVFSNCTIVDLQQSVLLKESCMYNLPRKSFNESLIEHRCGNTRVEGQEQCDCGSYKECYDSKCCKTDCRLTPGSICHEGGCCTNCTYSPMGTLCRPIQNICDLPEYCTGVDYSCLEDVYLQDGTPCTEEGYCFHGNCTDRSMHCKEIFGEGAVNADDICYNINTKGNRFGHCRREISSATHEACNLQDVRCGKLQCSNVTHLPLLQDHVSFHHSLISDIHCFGLDEHRSTEATDVGHVRPGTPCGAGKFCTPGSYCSGILTELNYDCHPRKCSYRGMCNNKRNCHCHVGWDPPLCLREGVGGSENSGPPPRKFRTVTLSDQPVLYLRLIFGRIYAFLFALLFGLATNVKAIQKT</sequence>
<protein>
    <submittedName>
        <fullName evidence="2">Disintegrin and metalloproteinase domain-containing protein 21-like</fullName>
    </submittedName>
</protein>
<evidence type="ECO:0000313" key="2">
    <source>
        <dbReference type="RefSeq" id="XP_045148225.1"/>
    </source>
</evidence>
<reference evidence="2" key="1">
    <citation type="submission" date="2025-08" db="UniProtKB">
        <authorList>
            <consortium name="RefSeq"/>
        </authorList>
    </citation>
    <scope>IDENTIFICATION</scope>
</reference>